<dbReference type="PROSITE" id="PS50109">
    <property type="entry name" value="HIS_KIN"/>
    <property type="match status" value="1"/>
</dbReference>
<dbReference type="NCBIfam" id="TIGR00229">
    <property type="entry name" value="sensory_box"/>
    <property type="match status" value="1"/>
</dbReference>
<dbReference type="InterPro" id="IPR003594">
    <property type="entry name" value="HATPase_dom"/>
</dbReference>
<dbReference type="InterPro" id="IPR036097">
    <property type="entry name" value="HisK_dim/P_sf"/>
</dbReference>
<evidence type="ECO:0000313" key="11">
    <source>
        <dbReference type="Proteomes" id="UP000261931"/>
    </source>
</evidence>
<dbReference type="CDD" id="cd00130">
    <property type="entry name" value="PAS"/>
    <property type="match status" value="1"/>
</dbReference>
<dbReference type="RefSeq" id="WP_116957965.1">
    <property type="nucleotide sequence ID" value="NZ_QVLS01000002.1"/>
</dbReference>
<evidence type="ECO:0000256" key="4">
    <source>
        <dbReference type="ARBA" id="ARBA00022679"/>
    </source>
</evidence>
<dbReference type="CDD" id="cd00156">
    <property type="entry name" value="REC"/>
    <property type="match status" value="1"/>
</dbReference>
<evidence type="ECO:0000256" key="2">
    <source>
        <dbReference type="ARBA" id="ARBA00012438"/>
    </source>
</evidence>
<dbReference type="InterPro" id="IPR001789">
    <property type="entry name" value="Sig_transdc_resp-reg_receiver"/>
</dbReference>
<name>A0A372ENJ9_9BURK</name>
<dbReference type="InterPro" id="IPR036890">
    <property type="entry name" value="HATPase_C_sf"/>
</dbReference>
<comment type="caution">
    <text evidence="10">The sequence shown here is derived from an EMBL/GenBank/DDBJ whole genome shotgun (WGS) entry which is preliminary data.</text>
</comment>
<feature type="domain" description="Response regulatory" evidence="9">
    <location>
        <begin position="628"/>
        <end position="744"/>
    </location>
</feature>
<comment type="catalytic activity">
    <reaction evidence="1">
        <text>ATP + protein L-histidine = ADP + protein N-phospho-L-histidine.</text>
        <dbReference type="EC" id="2.7.13.3"/>
    </reaction>
</comment>
<dbReference type="InterPro" id="IPR000014">
    <property type="entry name" value="PAS"/>
</dbReference>
<dbReference type="Proteomes" id="UP000261931">
    <property type="component" value="Unassembled WGS sequence"/>
</dbReference>
<dbReference type="FunFam" id="3.30.565.10:FF:000049">
    <property type="entry name" value="Two-component sensor histidine kinase"/>
    <property type="match status" value="1"/>
</dbReference>
<dbReference type="SUPFAM" id="SSF55874">
    <property type="entry name" value="ATPase domain of HSP90 chaperone/DNA topoisomerase II/histidine kinase"/>
    <property type="match status" value="1"/>
</dbReference>
<dbReference type="InterPro" id="IPR004358">
    <property type="entry name" value="Sig_transdc_His_kin-like_C"/>
</dbReference>
<keyword evidence="11" id="KW-1185">Reference proteome</keyword>
<feature type="region of interest" description="Disordered" evidence="7">
    <location>
        <begin position="597"/>
        <end position="625"/>
    </location>
</feature>
<feature type="compositionally biased region" description="Pro residues" evidence="7">
    <location>
        <begin position="604"/>
        <end position="617"/>
    </location>
</feature>
<protein>
    <recommendedName>
        <fullName evidence="2">histidine kinase</fullName>
        <ecNumber evidence="2">2.7.13.3</ecNumber>
    </recommendedName>
</protein>
<dbReference type="EMBL" id="QVLS01000002">
    <property type="protein sequence ID" value="RFP81253.1"/>
    <property type="molecule type" value="Genomic_DNA"/>
</dbReference>
<dbReference type="InterPro" id="IPR011006">
    <property type="entry name" value="CheY-like_superfamily"/>
</dbReference>
<evidence type="ECO:0000259" key="8">
    <source>
        <dbReference type="PROSITE" id="PS50109"/>
    </source>
</evidence>
<feature type="modified residue" description="4-aspartylphosphate" evidence="6">
    <location>
        <position position="679"/>
    </location>
</feature>
<evidence type="ECO:0000313" key="10">
    <source>
        <dbReference type="EMBL" id="RFP81253.1"/>
    </source>
</evidence>
<accession>A0A372ENJ9</accession>
<dbReference type="SUPFAM" id="SSF47384">
    <property type="entry name" value="Homodimeric domain of signal transducing histidine kinase"/>
    <property type="match status" value="1"/>
</dbReference>
<dbReference type="PRINTS" id="PR00344">
    <property type="entry name" value="BCTRLSENSOR"/>
</dbReference>
<dbReference type="PANTHER" id="PTHR43047">
    <property type="entry name" value="TWO-COMPONENT HISTIDINE PROTEIN KINASE"/>
    <property type="match status" value="1"/>
</dbReference>
<sequence length="744" mass="80473">MNVQAPDLPGARFTVPFGGTPTALSAASRALEARLPGHWSDWSIVAPAARAALLAALRQARPFALSLRLLDDAHGQPVHVRCEGHWQAARQAHLCQLADISDLQTAHDTTDRALLQLQDMVDSLPLLVIQLDTSPELRCAFAAGSLLRLLVPYRQNPVGQAALGLFGPALFAHLSQEIQAIQPAGGARPFIWRAHDDQGQLRVLEGTLRTLIDGQGRPSGHLLDSLETTAYHATMSALTASEERLRRFVIASSDAIVVHIDERIVDANPAACRLLSSSAEALREQRFLDLIAAEDQAASLAHADAASHEAQECHLVDRHGTRIAVELIGRTLQRKGQRMRMAIVRDVRDRREAQARIHELISHLSAQRDRAEAADRAKSLFLSAASHDLRQPIHALGLFLTSLETLVQSRHLPLPALEEVTRRMGASLDALGRLLNSLLDVSRLDANAVVVHPIAAPLAPLFAELAADLGDAASGKGLRLDVVPTRAWVFTDPVVLRRIVDNLVSNAIRYTQKGRVLVGARPRGACVEIQVWDSGIGIAADQLDAIFGEFYQVSPASATDSGLRGLGLGLSIVKRSAKLLDARLNVRSAPGRGSMFSITVPRGTPAPAPLAPPPSPAPKRRARSAPRRVLVIDDDAMVLQAMQQLLQAWGHQVWCAADQDQAVMLAIMHADEIDLVLSDYHLGGQVDAAQFIGTVRACLVRPVPVHVFTADTSMPVAQNVRALGLSLLHKPVQHDLLRQVLEQG</sequence>
<dbReference type="Gene3D" id="1.10.287.130">
    <property type="match status" value="1"/>
</dbReference>
<dbReference type="InterPro" id="IPR035965">
    <property type="entry name" value="PAS-like_dom_sf"/>
</dbReference>
<dbReference type="Pfam" id="PF00072">
    <property type="entry name" value="Response_reg"/>
    <property type="match status" value="1"/>
</dbReference>
<dbReference type="EC" id="2.7.13.3" evidence="2"/>
<evidence type="ECO:0000256" key="7">
    <source>
        <dbReference type="SAM" id="MobiDB-lite"/>
    </source>
</evidence>
<dbReference type="SUPFAM" id="SSF55785">
    <property type="entry name" value="PYP-like sensor domain (PAS domain)"/>
    <property type="match status" value="2"/>
</dbReference>
<evidence type="ECO:0000256" key="1">
    <source>
        <dbReference type="ARBA" id="ARBA00000085"/>
    </source>
</evidence>
<dbReference type="SMART" id="SM00388">
    <property type="entry name" value="HisKA"/>
    <property type="match status" value="1"/>
</dbReference>
<dbReference type="PANTHER" id="PTHR43047:SF9">
    <property type="entry name" value="HISTIDINE KINASE"/>
    <property type="match status" value="1"/>
</dbReference>
<proteinExistence type="predicted"/>
<evidence type="ECO:0000256" key="6">
    <source>
        <dbReference type="PROSITE-ProRule" id="PRU00169"/>
    </source>
</evidence>
<keyword evidence="3 6" id="KW-0597">Phosphoprotein</keyword>
<dbReference type="SMART" id="SM00387">
    <property type="entry name" value="HATPase_c"/>
    <property type="match status" value="1"/>
</dbReference>
<dbReference type="Pfam" id="PF02518">
    <property type="entry name" value="HATPase_c"/>
    <property type="match status" value="1"/>
</dbReference>
<dbReference type="SUPFAM" id="SSF52172">
    <property type="entry name" value="CheY-like"/>
    <property type="match status" value="1"/>
</dbReference>
<dbReference type="Pfam" id="PF13426">
    <property type="entry name" value="PAS_9"/>
    <property type="match status" value="1"/>
</dbReference>
<dbReference type="SMART" id="SM00448">
    <property type="entry name" value="REC"/>
    <property type="match status" value="1"/>
</dbReference>
<dbReference type="GO" id="GO:0009927">
    <property type="term" value="F:histidine phosphotransfer kinase activity"/>
    <property type="evidence" value="ECO:0007669"/>
    <property type="project" value="TreeGrafter"/>
</dbReference>
<dbReference type="Gene3D" id="3.30.565.10">
    <property type="entry name" value="Histidine kinase-like ATPase, C-terminal domain"/>
    <property type="match status" value="1"/>
</dbReference>
<keyword evidence="5" id="KW-0418">Kinase</keyword>
<dbReference type="Gene3D" id="3.40.50.2300">
    <property type="match status" value="1"/>
</dbReference>
<reference evidence="10 11" key="1">
    <citation type="submission" date="2018-08" db="EMBL/GenBank/DDBJ databases">
        <title>Hydrogenophaga sp. LA-38 isolated from sludge.</title>
        <authorList>
            <person name="Im W.-T."/>
        </authorList>
    </citation>
    <scope>NUCLEOTIDE SEQUENCE [LARGE SCALE GENOMIC DNA]</scope>
    <source>
        <strain evidence="10 11">LA-38</strain>
    </source>
</reference>
<dbReference type="GO" id="GO:0005886">
    <property type="term" value="C:plasma membrane"/>
    <property type="evidence" value="ECO:0007669"/>
    <property type="project" value="TreeGrafter"/>
</dbReference>
<dbReference type="PROSITE" id="PS50110">
    <property type="entry name" value="RESPONSE_REGULATORY"/>
    <property type="match status" value="1"/>
</dbReference>
<dbReference type="GO" id="GO:0000155">
    <property type="term" value="F:phosphorelay sensor kinase activity"/>
    <property type="evidence" value="ECO:0007669"/>
    <property type="project" value="InterPro"/>
</dbReference>
<evidence type="ECO:0000259" key="9">
    <source>
        <dbReference type="PROSITE" id="PS50110"/>
    </source>
</evidence>
<dbReference type="SMART" id="SM00091">
    <property type="entry name" value="PAS"/>
    <property type="match status" value="2"/>
</dbReference>
<dbReference type="InterPro" id="IPR005467">
    <property type="entry name" value="His_kinase_dom"/>
</dbReference>
<gene>
    <name evidence="10" type="ORF">DY262_05670</name>
</gene>
<keyword evidence="4" id="KW-0808">Transferase</keyword>
<dbReference type="InterPro" id="IPR003661">
    <property type="entry name" value="HisK_dim/P_dom"/>
</dbReference>
<dbReference type="Gene3D" id="3.30.450.20">
    <property type="entry name" value="PAS domain"/>
    <property type="match status" value="1"/>
</dbReference>
<dbReference type="CDD" id="cd00082">
    <property type="entry name" value="HisKA"/>
    <property type="match status" value="1"/>
</dbReference>
<evidence type="ECO:0000256" key="5">
    <source>
        <dbReference type="ARBA" id="ARBA00022777"/>
    </source>
</evidence>
<feature type="domain" description="Histidine kinase" evidence="8">
    <location>
        <begin position="384"/>
        <end position="604"/>
    </location>
</feature>
<dbReference type="Pfam" id="PF00512">
    <property type="entry name" value="HisKA"/>
    <property type="match status" value="1"/>
</dbReference>
<dbReference type="AlphaFoldDB" id="A0A372ENJ9"/>
<organism evidence="10 11">
    <name type="scientific">Hydrogenophaga borbori</name>
    <dbReference type="NCBI Taxonomy" id="2294117"/>
    <lineage>
        <taxon>Bacteria</taxon>
        <taxon>Pseudomonadati</taxon>
        <taxon>Pseudomonadota</taxon>
        <taxon>Betaproteobacteria</taxon>
        <taxon>Burkholderiales</taxon>
        <taxon>Comamonadaceae</taxon>
        <taxon>Hydrogenophaga</taxon>
    </lineage>
</organism>
<evidence type="ECO:0000256" key="3">
    <source>
        <dbReference type="ARBA" id="ARBA00022553"/>
    </source>
</evidence>
<dbReference type="CDD" id="cd00075">
    <property type="entry name" value="HATPase"/>
    <property type="match status" value="1"/>
</dbReference>